<dbReference type="EMBL" id="BGZK01000444">
    <property type="protein sequence ID" value="GBP43884.1"/>
    <property type="molecule type" value="Genomic_DNA"/>
</dbReference>
<sequence length="233" mass="25395">MFGSFPCVQKIIEDNAKDQSFAVSVHIPCMPVTPRVRLLDPPRGRDRLKNTALEKNPSRVSKRVSAADGGRRAAGGGRRRGDKIAIAHSAFESYLFLVSTTDPRVGRRRIPTFGLPAPGPVRKYDHRIADDSTLSVGCGLETRMDIEVVKPKSGNSTPDENVIISKYDLRCRQADRQANRTSTLMTSPERDASSRAGRSRAAGPRIGVRVTNDVADARYSNIGAPIDCDANPP</sequence>
<feature type="region of interest" description="Disordered" evidence="1">
    <location>
        <begin position="41"/>
        <end position="80"/>
    </location>
</feature>
<comment type="caution">
    <text evidence="2">The sequence shown here is derived from an EMBL/GenBank/DDBJ whole genome shotgun (WGS) entry which is preliminary data.</text>
</comment>
<name>A0A4C1W149_EUMVA</name>
<protein>
    <submittedName>
        <fullName evidence="2">Uncharacterized protein</fullName>
    </submittedName>
</protein>
<organism evidence="2 3">
    <name type="scientific">Eumeta variegata</name>
    <name type="common">Bagworm moth</name>
    <name type="synonym">Eumeta japonica</name>
    <dbReference type="NCBI Taxonomy" id="151549"/>
    <lineage>
        <taxon>Eukaryota</taxon>
        <taxon>Metazoa</taxon>
        <taxon>Ecdysozoa</taxon>
        <taxon>Arthropoda</taxon>
        <taxon>Hexapoda</taxon>
        <taxon>Insecta</taxon>
        <taxon>Pterygota</taxon>
        <taxon>Neoptera</taxon>
        <taxon>Endopterygota</taxon>
        <taxon>Lepidoptera</taxon>
        <taxon>Glossata</taxon>
        <taxon>Ditrysia</taxon>
        <taxon>Tineoidea</taxon>
        <taxon>Psychidae</taxon>
        <taxon>Oiketicinae</taxon>
        <taxon>Eumeta</taxon>
    </lineage>
</organism>
<feature type="compositionally biased region" description="Low complexity" evidence="1">
    <location>
        <begin position="194"/>
        <end position="203"/>
    </location>
</feature>
<proteinExistence type="predicted"/>
<dbReference type="Proteomes" id="UP000299102">
    <property type="component" value="Unassembled WGS sequence"/>
</dbReference>
<keyword evidence="3" id="KW-1185">Reference proteome</keyword>
<feature type="region of interest" description="Disordered" evidence="1">
    <location>
        <begin position="176"/>
        <end position="207"/>
    </location>
</feature>
<reference evidence="2 3" key="1">
    <citation type="journal article" date="2019" name="Commun. Biol.">
        <title>The bagworm genome reveals a unique fibroin gene that provides high tensile strength.</title>
        <authorList>
            <person name="Kono N."/>
            <person name="Nakamura H."/>
            <person name="Ohtoshi R."/>
            <person name="Tomita M."/>
            <person name="Numata K."/>
            <person name="Arakawa K."/>
        </authorList>
    </citation>
    <scope>NUCLEOTIDE SEQUENCE [LARGE SCALE GENOMIC DNA]</scope>
</reference>
<dbReference type="AlphaFoldDB" id="A0A4C1W149"/>
<accession>A0A4C1W149</accession>
<evidence type="ECO:0000256" key="1">
    <source>
        <dbReference type="SAM" id="MobiDB-lite"/>
    </source>
</evidence>
<evidence type="ECO:0000313" key="2">
    <source>
        <dbReference type="EMBL" id="GBP43884.1"/>
    </source>
</evidence>
<gene>
    <name evidence="2" type="ORF">EVAR_41740_1</name>
</gene>
<evidence type="ECO:0000313" key="3">
    <source>
        <dbReference type="Proteomes" id="UP000299102"/>
    </source>
</evidence>